<proteinExistence type="inferred from homology"/>
<dbReference type="OrthoDB" id="2619476at2"/>
<dbReference type="InterPro" id="IPR000249">
    <property type="entry name" value="BMC_dom"/>
</dbReference>
<organism evidence="5 6">
    <name type="scientific">Gracilibacillus oryzae</name>
    <dbReference type="NCBI Taxonomy" id="1672701"/>
    <lineage>
        <taxon>Bacteria</taxon>
        <taxon>Bacillati</taxon>
        <taxon>Bacillota</taxon>
        <taxon>Bacilli</taxon>
        <taxon>Bacillales</taxon>
        <taxon>Bacillaceae</taxon>
        <taxon>Gracilibacillus</taxon>
    </lineage>
</organism>
<dbReference type="SUPFAM" id="SSF143414">
    <property type="entry name" value="CcmK-like"/>
    <property type="match status" value="1"/>
</dbReference>
<comment type="similarity">
    <text evidence="3">Belongs to the bacterial microcompartments protein family.</text>
</comment>
<dbReference type="Gene3D" id="3.30.70.1710">
    <property type="match status" value="1"/>
</dbReference>
<gene>
    <name evidence="5" type="ORF">F9U64_00330</name>
</gene>
<keyword evidence="6" id="KW-1185">Reference proteome</keyword>
<dbReference type="InterPro" id="IPR037233">
    <property type="entry name" value="CcmK-like_sf"/>
</dbReference>
<dbReference type="InterPro" id="IPR050575">
    <property type="entry name" value="BMC_shell"/>
</dbReference>
<dbReference type="AlphaFoldDB" id="A0A7C8GW37"/>
<feature type="domain" description="BMC" evidence="4">
    <location>
        <begin position="4"/>
        <end position="88"/>
    </location>
</feature>
<evidence type="ECO:0000313" key="5">
    <source>
        <dbReference type="EMBL" id="KAB8139425.1"/>
    </source>
</evidence>
<dbReference type="PANTHER" id="PTHR33941">
    <property type="entry name" value="PROPANEDIOL UTILIZATION PROTEIN PDUA"/>
    <property type="match status" value="1"/>
</dbReference>
<name>A0A7C8GW37_9BACI</name>
<evidence type="ECO:0000256" key="1">
    <source>
        <dbReference type="ARBA" id="ARBA00024322"/>
    </source>
</evidence>
<comment type="caution">
    <text evidence="5">The sequence shown here is derived from an EMBL/GenBank/DDBJ whole genome shotgun (WGS) entry which is preliminary data.</text>
</comment>
<dbReference type="Proteomes" id="UP000480246">
    <property type="component" value="Unassembled WGS sequence"/>
</dbReference>
<dbReference type="PANTHER" id="PTHR33941:SF11">
    <property type="entry name" value="BACTERIAL MICROCOMPARTMENT SHELL PROTEIN PDUJ"/>
    <property type="match status" value="1"/>
</dbReference>
<accession>A0A7C8GW37</accession>
<dbReference type="RefSeq" id="WP_153400788.1">
    <property type="nucleotide sequence ID" value="NZ_ML762424.1"/>
</dbReference>
<sequence length="95" mass="10004">MNQSLGIVEVEGLVTATTTIDAMCKHAFVEVVHLEKTGSGWITIMIQGDLASVQAALEAGEEAAYRHGQVVAVKSIPRPDEGLYGKLIPKAGDNG</sequence>
<evidence type="ECO:0000259" key="4">
    <source>
        <dbReference type="PROSITE" id="PS51930"/>
    </source>
</evidence>
<evidence type="ECO:0000256" key="2">
    <source>
        <dbReference type="ARBA" id="ARBA00024446"/>
    </source>
</evidence>
<dbReference type="EMBL" id="WEID01000002">
    <property type="protein sequence ID" value="KAB8139425.1"/>
    <property type="molecule type" value="Genomic_DNA"/>
</dbReference>
<dbReference type="Pfam" id="PF00936">
    <property type="entry name" value="BMC"/>
    <property type="match status" value="1"/>
</dbReference>
<dbReference type="GO" id="GO:0031469">
    <property type="term" value="C:bacterial microcompartment"/>
    <property type="evidence" value="ECO:0007669"/>
    <property type="project" value="UniProtKB-SubCell"/>
</dbReference>
<evidence type="ECO:0000256" key="3">
    <source>
        <dbReference type="PROSITE-ProRule" id="PRU01278"/>
    </source>
</evidence>
<dbReference type="SMART" id="SM00877">
    <property type="entry name" value="BMC"/>
    <property type="match status" value="1"/>
</dbReference>
<protein>
    <submittedName>
        <fullName evidence="5">BMC domain-containing protein</fullName>
    </submittedName>
</protein>
<evidence type="ECO:0000313" key="6">
    <source>
        <dbReference type="Proteomes" id="UP000480246"/>
    </source>
</evidence>
<keyword evidence="2" id="KW-1283">Bacterial microcompartment</keyword>
<reference evidence="5 6" key="1">
    <citation type="submission" date="2019-10" db="EMBL/GenBank/DDBJ databases">
        <title>Gracilibacillus sp. nov. isolated from rice seeds.</title>
        <authorList>
            <person name="He S."/>
        </authorList>
    </citation>
    <scope>NUCLEOTIDE SEQUENCE [LARGE SCALE GENOMIC DNA]</scope>
    <source>
        <strain evidence="5 6">TD8</strain>
    </source>
</reference>
<dbReference type="InterPro" id="IPR044872">
    <property type="entry name" value="CcmK/CsoS1_BMC"/>
</dbReference>
<dbReference type="PROSITE" id="PS51930">
    <property type="entry name" value="BMC_2"/>
    <property type="match status" value="1"/>
</dbReference>
<comment type="subcellular location">
    <subcellularLocation>
        <location evidence="1">Bacterial microcompartment</location>
    </subcellularLocation>
</comment>